<dbReference type="InterPro" id="IPR016067">
    <property type="entry name" value="S-AdoMet_deCO2ase_core"/>
</dbReference>
<protein>
    <submittedName>
        <fullName evidence="10">S-adenosylmethionine decarboxylase proenzyme</fullName>
        <ecNumber evidence="10">4.1.1.50</ecNumber>
    </submittedName>
</protein>
<accession>A0A1V5SQW8</accession>
<dbReference type="Gene3D" id="3.60.90.10">
    <property type="entry name" value="S-adenosylmethionine decarboxylase"/>
    <property type="match status" value="1"/>
</dbReference>
<dbReference type="SUPFAM" id="SSF56276">
    <property type="entry name" value="S-adenosylmethionine decarboxylase"/>
    <property type="match status" value="1"/>
</dbReference>
<evidence type="ECO:0000256" key="9">
    <source>
        <dbReference type="ARBA" id="ARBA00023317"/>
    </source>
</evidence>
<keyword evidence="5" id="KW-0620">Polyamine biosynthesis</keyword>
<keyword evidence="9" id="KW-0670">Pyruvate</keyword>
<comment type="cofactor">
    <cofactor evidence="1">
        <name>pyruvate</name>
        <dbReference type="ChEBI" id="CHEBI:15361"/>
    </cofactor>
</comment>
<dbReference type="Pfam" id="PF02675">
    <property type="entry name" value="AdoMet_dc"/>
    <property type="match status" value="1"/>
</dbReference>
<evidence type="ECO:0000256" key="6">
    <source>
        <dbReference type="ARBA" id="ARBA00023145"/>
    </source>
</evidence>
<gene>
    <name evidence="10" type="primary">speH_1</name>
    <name evidence="10" type="ORF">BWY41_01396</name>
</gene>
<keyword evidence="3" id="KW-0068">Autocatalytic cleavage</keyword>
<dbReference type="PANTHER" id="PTHR33866:SF2">
    <property type="entry name" value="S-ADENOSYLMETHIONINE DECARBOXYLASE PROENZYME"/>
    <property type="match status" value="1"/>
</dbReference>
<keyword evidence="7 10" id="KW-0456">Lyase</keyword>
<evidence type="ECO:0000256" key="8">
    <source>
        <dbReference type="ARBA" id="ARBA00023270"/>
    </source>
</evidence>
<keyword evidence="2" id="KW-0210">Decarboxylase</keyword>
<dbReference type="InterPro" id="IPR003826">
    <property type="entry name" value="AdoMetDC_fam_prok"/>
</dbReference>
<keyword evidence="8" id="KW-0704">Schiff base</keyword>
<evidence type="ECO:0000256" key="1">
    <source>
        <dbReference type="ARBA" id="ARBA00001928"/>
    </source>
</evidence>
<evidence type="ECO:0000313" key="10">
    <source>
        <dbReference type="EMBL" id="OQA56930.1"/>
    </source>
</evidence>
<dbReference type="InterPro" id="IPR017716">
    <property type="entry name" value="S-AdoMet_deCOase_pro-enz"/>
</dbReference>
<dbReference type="PANTHER" id="PTHR33866">
    <property type="entry name" value="S-ADENOSYLMETHIONINE DECARBOXYLASE PROENZYME"/>
    <property type="match status" value="1"/>
</dbReference>
<name>A0A1V5SQW8_9BACT</name>
<reference evidence="10" key="1">
    <citation type="submission" date="2017-02" db="EMBL/GenBank/DDBJ databases">
        <title>Delving into the versatile metabolic prowess of the omnipresent phylum Bacteroidetes.</title>
        <authorList>
            <person name="Nobu M.K."/>
            <person name="Mei R."/>
            <person name="Narihiro T."/>
            <person name="Kuroda K."/>
            <person name="Liu W.-T."/>
        </authorList>
    </citation>
    <scope>NUCLEOTIDE SEQUENCE</scope>
    <source>
        <strain evidence="10">ADurb.Bin276</strain>
    </source>
</reference>
<evidence type="ECO:0000256" key="3">
    <source>
        <dbReference type="ARBA" id="ARBA00022813"/>
    </source>
</evidence>
<proteinExistence type="predicted"/>
<evidence type="ECO:0000256" key="5">
    <source>
        <dbReference type="ARBA" id="ARBA00023115"/>
    </source>
</evidence>
<dbReference type="GO" id="GO:0004014">
    <property type="term" value="F:adenosylmethionine decarboxylase activity"/>
    <property type="evidence" value="ECO:0007669"/>
    <property type="project" value="UniProtKB-EC"/>
</dbReference>
<dbReference type="Proteomes" id="UP000485569">
    <property type="component" value="Unassembled WGS sequence"/>
</dbReference>
<evidence type="ECO:0000256" key="4">
    <source>
        <dbReference type="ARBA" id="ARBA00023066"/>
    </source>
</evidence>
<dbReference type="GO" id="GO:0005829">
    <property type="term" value="C:cytosol"/>
    <property type="evidence" value="ECO:0007669"/>
    <property type="project" value="TreeGrafter"/>
</dbReference>
<sequence>MKKIFEAGTHLVLDGFTSNTSLLQDLDRVRAFLDEYPDRMHMTKIMPPYVFRYQGDTSQESGLSGIVIIAESHISIHTFPAKGYLSVDVFSCKPFDIEEATQYLVEYFHLSDYQRQVLDRGIEYPKELGESIALVYEDRLENLERMAST</sequence>
<dbReference type="EMBL" id="MWBQ01000102">
    <property type="protein sequence ID" value="OQA56930.1"/>
    <property type="molecule type" value="Genomic_DNA"/>
</dbReference>
<dbReference type="EC" id="4.1.1.50" evidence="10"/>
<keyword evidence="6" id="KW-0865">Zymogen</keyword>
<comment type="caution">
    <text evidence="10">The sequence shown here is derived from an EMBL/GenBank/DDBJ whole genome shotgun (WGS) entry which is preliminary data.</text>
</comment>
<evidence type="ECO:0000256" key="2">
    <source>
        <dbReference type="ARBA" id="ARBA00022793"/>
    </source>
</evidence>
<dbReference type="NCBIfam" id="TIGR03330">
    <property type="entry name" value="SAM_DCase_Bsu"/>
    <property type="match status" value="1"/>
</dbReference>
<keyword evidence="4" id="KW-0745">Spermidine biosynthesis</keyword>
<dbReference type="GO" id="GO:0008295">
    <property type="term" value="P:spermidine biosynthetic process"/>
    <property type="evidence" value="ECO:0007669"/>
    <property type="project" value="UniProtKB-KW"/>
</dbReference>
<evidence type="ECO:0000256" key="7">
    <source>
        <dbReference type="ARBA" id="ARBA00023239"/>
    </source>
</evidence>
<dbReference type="AlphaFoldDB" id="A0A1V5SQW8"/>
<organism evidence="10">
    <name type="scientific">Candidatus Atribacter allofermentans</name>
    <dbReference type="NCBI Taxonomy" id="1852833"/>
    <lineage>
        <taxon>Bacteria</taxon>
        <taxon>Pseudomonadati</taxon>
        <taxon>Atribacterota</taxon>
        <taxon>Atribacteria</taxon>
        <taxon>Atribacterales</taxon>
        <taxon>Atribacteraceae</taxon>
        <taxon>Atribacter</taxon>
    </lineage>
</organism>